<dbReference type="PANTHER" id="PTHR42923">
    <property type="entry name" value="PROTOPORPHYRINOGEN OXIDASE"/>
    <property type="match status" value="1"/>
</dbReference>
<dbReference type="EMBL" id="QBML01000016">
    <property type="protein sequence ID" value="PZO39809.1"/>
    <property type="molecule type" value="Genomic_DNA"/>
</dbReference>
<accession>A0A2W4WD58</accession>
<organism evidence="2 3">
    <name type="scientific">Pseudanabaena frigida</name>
    <dbReference type="NCBI Taxonomy" id="945775"/>
    <lineage>
        <taxon>Bacteria</taxon>
        <taxon>Bacillati</taxon>
        <taxon>Cyanobacteriota</taxon>
        <taxon>Cyanophyceae</taxon>
        <taxon>Pseudanabaenales</taxon>
        <taxon>Pseudanabaenaceae</taxon>
        <taxon>Pseudanabaena</taxon>
    </lineage>
</organism>
<sequence>MASKSERWGIVGGGILGMTLALRLAKKGKQVTLFESSDRLGGLADAWQLGDIVWDRHYHVTLLSDTHLRSLLKELGLEHDMQWVETKTGFYNDGKLYSISNAIEFLRFFPLNLIDKLRFAFTIIYGSKIKDWKKLEKISVSEWLTRWSGKHTFEKIWLPLLRSKLGENYKKASASFIWAIIARLYAARRTGLKKELFGYLSGGYNRIFERFAEVLLELNVSIRLNQKIINVESFETNNGTVTNVELENGSYEEFDRLVLTVPAPVAAKVCSGLSEDEIRRLNDIEYQGIICASVLLKKPLSKFYVTNITDTWVPFTGVIEMTTLVDRAQFRGHTLVYLPKYVVPNDPAFELSDRELEEKFITALVHMYPRFERSDVLCFQVSRVRHVLAIATLNYSEKLPAIKTSIPNVFILNSAHIFNGTLNVNETIQLAENIIPSMIL</sequence>
<dbReference type="Gene3D" id="3.50.50.60">
    <property type="entry name" value="FAD/NAD(P)-binding domain"/>
    <property type="match status" value="1"/>
</dbReference>
<dbReference type="NCBIfam" id="NF005560">
    <property type="entry name" value="PRK07233.1"/>
    <property type="match status" value="1"/>
</dbReference>
<dbReference type="InterPro" id="IPR036188">
    <property type="entry name" value="FAD/NAD-bd_sf"/>
</dbReference>
<dbReference type="PANTHER" id="PTHR42923:SF46">
    <property type="entry name" value="AMINE OXIDASE"/>
    <property type="match status" value="1"/>
</dbReference>
<protein>
    <recommendedName>
        <fullName evidence="1">Amine oxidase domain-containing protein</fullName>
    </recommendedName>
</protein>
<dbReference type="Gene3D" id="3.90.660.20">
    <property type="entry name" value="Protoporphyrinogen oxidase, mitochondrial, domain 2"/>
    <property type="match status" value="1"/>
</dbReference>
<reference evidence="2 3" key="1">
    <citation type="submission" date="2018-04" db="EMBL/GenBank/DDBJ databases">
        <authorList>
            <person name="Go L.Y."/>
            <person name="Mitchell J.A."/>
        </authorList>
    </citation>
    <scope>NUCLEOTIDE SEQUENCE [LARGE SCALE GENOMIC DNA]</scope>
    <source>
        <strain evidence="2">ULC066bin1</strain>
    </source>
</reference>
<name>A0A2W4WD58_9CYAN</name>
<dbReference type="InterPro" id="IPR050464">
    <property type="entry name" value="Zeta_carotene_desat/Oxidored"/>
</dbReference>
<feature type="domain" description="Amine oxidase" evidence="1">
    <location>
        <begin position="17"/>
        <end position="387"/>
    </location>
</feature>
<gene>
    <name evidence="2" type="ORF">DCF19_13015</name>
</gene>
<evidence type="ECO:0000259" key="1">
    <source>
        <dbReference type="Pfam" id="PF01593"/>
    </source>
</evidence>
<dbReference type="GO" id="GO:0016491">
    <property type="term" value="F:oxidoreductase activity"/>
    <property type="evidence" value="ECO:0007669"/>
    <property type="project" value="InterPro"/>
</dbReference>
<proteinExistence type="predicted"/>
<dbReference type="Pfam" id="PF01593">
    <property type="entry name" value="Amino_oxidase"/>
    <property type="match status" value="1"/>
</dbReference>
<dbReference type="AlphaFoldDB" id="A0A2W4WD58"/>
<dbReference type="Proteomes" id="UP000249467">
    <property type="component" value="Unassembled WGS sequence"/>
</dbReference>
<evidence type="ECO:0000313" key="2">
    <source>
        <dbReference type="EMBL" id="PZO39809.1"/>
    </source>
</evidence>
<dbReference type="InterPro" id="IPR002937">
    <property type="entry name" value="Amino_oxidase"/>
</dbReference>
<dbReference type="SUPFAM" id="SSF51905">
    <property type="entry name" value="FAD/NAD(P)-binding domain"/>
    <property type="match status" value="1"/>
</dbReference>
<dbReference type="Gene3D" id="1.10.3110.10">
    <property type="entry name" value="protoporphyrinogen ix oxidase, domain 3"/>
    <property type="match status" value="1"/>
</dbReference>
<evidence type="ECO:0000313" key="3">
    <source>
        <dbReference type="Proteomes" id="UP000249467"/>
    </source>
</evidence>
<comment type="caution">
    <text evidence="2">The sequence shown here is derived from an EMBL/GenBank/DDBJ whole genome shotgun (WGS) entry which is preliminary data.</text>
</comment>
<reference evidence="2 3" key="2">
    <citation type="submission" date="2018-06" db="EMBL/GenBank/DDBJ databases">
        <title>Metagenomic assembly of (sub)arctic Cyanobacteria and their associated microbiome from non-axenic cultures.</title>
        <authorList>
            <person name="Baurain D."/>
        </authorList>
    </citation>
    <scope>NUCLEOTIDE SEQUENCE [LARGE SCALE GENOMIC DNA]</scope>
    <source>
        <strain evidence="2">ULC066bin1</strain>
    </source>
</reference>